<dbReference type="PRINTS" id="PR00123">
    <property type="entry name" value="ATPASEA"/>
</dbReference>
<gene>
    <name evidence="11" type="primary">atpB</name>
    <name evidence="13" type="ORF">SAMN05421819_1013</name>
</gene>
<evidence type="ECO:0000256" key="4">
    <source>
        <dbReference type="ARBA" id="ARBA00022547"/>
    </source>
</evidence>
<organism evidence="13 14">
    <name type="scientific">Bryocella elongata</name>
    <dbReference type="NCBI Taxonomy" id="863522"/>
    <lineage>
        <taxon>Bacteria</taxon>
        <taxon>Pseudomonadati</taxon>
        <taxon>Acidobacteriota</taxon>
        <taxon>Terriglobia</taxon>
        <taxon>Terriglobales</taxon>
        <taxon>Acidobacteriaceae</taxon>
        <taxon>Bryocella</taxon>
    </lineage>
</organism>
<evidence type="ECO:0000256" key="7">
    <source>
        <dbReference type="ARBA" id="ARBA00022989"/>
    </source>
</evidence>
<keyword evidence="3 11" id="KW-0813">Transport</keyword>
<evidence type="ECO:0000256" key="10">
    <source>
        <dbReference type="ARBA" id="ARBA00023310"/>
    </source>
</evidence>
<protein>
    <recommendedName>
        <fullName evidence="11 12">ATP synthase subunit a</fullName>
    </recommendedName>
    <alternativeName>
        <fullName evidence="11">ATP synthase F0 sector subunit a</fullName>
    </alternativeName>
    <alternativeName>
        <fullName evidence="11">F-ATPase subunit 6</fullName>
    </alternativeName>
</protein>
<evidence type="ECO:0000256" key="5">
    <source>
        <dbReference type="ARBA" id="ARBA00022692"/>
    </source>
</evidence>
<dbReference type="RefSeq" id="WP_103931855.1">
    <property type="nucleotide sequence ID" value="NZ_FNVA01000001.1"/>
</dbReference>
<evidence type="ECO:0000313" key="13">
    <source>
        <dbReference type="EMBL" id="SEF74044.1"/>
    </source>
</evidence>
<name>A0A1H5UG74_9BACT</name>
<proteinExistence type="inferred from homology"/>
<dbReference type="Gene3D" id="1.20.120.220">
    <property type="entry name" value="ATP synthase, F0 complex, subunit A"/>
    <property type="match status" value="1"/>
</dbReference>
<dbReference type="SUPFAM" id="SSF81336">
    <property type="entry name" value="F1F0 ATP synthase subunit A"/>
    <property type="match status" value="1"/>
</dbReference>
<comment type="function">
    <text evidence="11 12">Key component of the proton channel; it plays a direct role in the translocation of protons across the membrane.</text>
</comment>
<evidence type="ECO:0000256" key="3">
    <source>
        <dbReference type="ARBA" id="ARBA00022448"/>
    </source>
</evidence>
<dbReference type="NCBIfam" id="TIGR01131">
    <property type="entry name" value="ATP_synt_6_or_A"/>
    <property type="match status" value="1"/>
</dbReference>
<dbReference type="InterPro" id="IPR035908">
    <property type="entry name" value="F0_ATP_A_sf"/>
</dbReference>
<dbReference type="InterPro" id="IPR045082">
    <property type="entry name" value="ATP_syn_F0_a_bact/chloroplast"/>
</dbReference>
<dbReference type="InterPro" id="IPR000568">
    <property type="entry name" value="ATP_synth_F0_asu"/>
</dbReference>
<evidence type="ECO:0000256" key="8">
    <source>
        <dbReference type="ARBA" id="ARBA00023065"/>
    </source>
</evidence>
<dbReference type="Pfam" id="PF00119">
    <property type="entry name" value="ATP-synt_A"/>
    <property type="match status" value="1"/>
</dbReference>
<keyword evidence="8 11" id="KW-0406">Ion transport</keyword>
<comment type="subcellular location">
    <subcellularLocation>
        <location evidence="11 12">Cell membrane</location>
        <topology evidence="11 12">Multi-pass membrane protein</topology>
    </subcellularLocation>
    <subcellularLocation>
        <location evidence="1">Membrane</location>
        <topology evidence="1">Multi-pass membrane protein</topology>
    </subcellularLocation>
</comment>
<feature type="transmembrane region" description="Helical" evidence="11">
    <location>
        <begin position="96"/>
        <end position="116"/>
    </location>
</feature>
<dbReference type="GO" id="GO:0046933">
    <property type="term" value="F:proton-transporting ATP synthase activity, rotational mechanism"/>
    <property type="evidence" value="ECO:0007669"/>
    <property type="project" value="UniProtKB-UniRule"/>
</dbReference>
<keyword evidence="11" id="KW-1003">Cell membrane</keyword>
<dbReference type="CDD" id="cd00310">
    <property type="entry name" value="ATP-synt_Fo_a_6"/>
    <property type="match status" value="1"/>
</dbReference>
<feature type="transmembrane region" description="Helical" evidence="11">
    <location>
        <begin position="40"/>
        <end position="58"/>
    </location>
</feature>
<evidence type="ECO:0000313" key="14">
    <source>
        <dbReference type="Proteomes" id="UP000236728"/>
    </source>
</evidence>
<keyword evidence="9 11" id="KW-0472">Membrane</keyword>
<dbReference type="PANTHER" id="PTHR42823">
    <property type="entry name" value="ATP SYNTHASE SUBUNIT A, CHLOROPLASTIC"/>
    <property type="match status" value="1"/>
</dbReference>
<dbReference type="OrthoDB" id="9789241at2"/>
<dbReference type="HAMAP" id="MF_01393">
    <property type="entry name" value="ATP_synth_a_bact"/>
    <property type="match status" value="1"/>
</dbReference>
<feature type="transmembrane region" description="Helical" evidence="11">
    <location>
        <begin position="122"/>
        <end position="140"/>
    </location>
</feature>
<dbReference type="GO" id="GO:0042777">
    <property type="term" value="P:proton motive force-driven plasma membrane ATP synthesis"/>
    <property type="evidence" value="ECO:0007669"/>
    <property type="project" value="TreeGrafter"/>
</dbReference>
<dbReference type="GO" id="GO:0045259">
    <property type="term" value="C:proton-transporting ATP synthase complex"/>
    <property type="evidence" value="ECO:0007669"/>
    <property type="project" value="UniProtKB-KW"/>
</dbReference>
<evidence type="ECO:0000256" key="11">
    <source>
        <dbReference type="HAMAP-Rule" id="MF_01393"/>
    </source>
</evidence>
<feature type="transmembrane region" description="Helical" evidence="11">
    <location>
        <begin position="211"/>
        <end position="237"/>
    </location>
</feature>
<comment type="similarity">
    <text evidence="2 11 12">Belongs to the ATPase A chain family.</text>
</comment>
<keyword evidence="5 11" id="KW-0812">Transmembrane</keyword>
<keyword evidence="7 11" id="KW-1133">Transmembrane helix</keyword>
<dbReference type="EMBL" id="FNVA01000001">
    <property type="protein sequence ID" value="SEF74044.1"/>
    <property type="molecule type" value="Genomic_DNA"/>
</dbReference>
<sequence>MLNQLFVTKALNQVLAGPVDALLRAVHVAPANPAAPINNTFAMELLIFVVLVGYFLAIRTSLSVEKPGAFQHLAELTDEFVDDQSSQIIGHGHERFASFLTALVLFILLSNLLGLVPGFESPTADVVVPLGLAISVFLYYHYHGIRVNGFGYIKQFLGPVWWISWLMLPIEIISHFARVLSLTVRLYANMFAGDLLTLAFFSLIPVGIPLVFLGLHLGVAVIQAYVFFLLACIYLSMAVSHDH</sequence>
<dbReference type="AlphaFoldDB" id="A0A1H5UG74"/>
<accession>A0A1H5UG74</accession>
<keyword evidence="14" id="KW-1185">Reference proteome</keyword>
<dbReference type="PROSITE" id="PS00449">
    <property type="entry name" value="ATPASE_A"/>
    <property type="match status" value="1"/>
</dbReference>
<evidence type="ECO:0000256" key="9">
    <source>
        <dbReference type="ARBA" id="ARBA00023136"/>
    </source>
</evidence>
<dbReference type="InterPro" id="IPR023011">
    <property type="entry name" value="ATP_synth_F0_asu_AS"/>
</dbReference>
<evidence type="ECO:0000256" key="2">
    <source>
        <dbReference type="ARBA" id="ARBA00006810"/>
    </source>
</evidence>
<evidence type="ECO:0000256" key="12">
    <source>
        <dbReference type="RuleBase" id="RU000483"/>
    </source>
</evidence>
<evidence type="ECO:0000256" key="1">
    <source>
        <dbReference type="ARBA" id="ARBA00004141"/>
    </source>
</evidence>
<dbReference type="PANTHER" id="PTHR42823:SF3">
    <property type="entry name" value="ATP SYNTHASE SUBUNIT A, CHLOROPLASTIC"/>
    <property type="match status" value="1"/>
</dbReference>
<dbReference type="Proteomes" id="UP000236728">
    <property type="component" value="Unassembled WGS sequence"/>
</dbReference>
<feature type="transmembrane region" description="Helical" evidence="11">
    <location>
        <begin position="160"/>
        <end position="180"/>
    </location>
</feature>
<evidence type="ECO:0000256" key="6">
    <source>
        <dbReference type="ARBA" id="ARBA00022781"/>
    </source>
</evidence>
<keyword evidence="4 11" id="KW-0138">CF(0)</keyword>
<dbReference type="GO" id="GO:0005886">
    <property type="term" value="C:plasma membrane"/>
    <property type="evidence" value="ECO:0007669"/>
    <property type="project" value="UniProtKB-SubCell"/>
</dbReference>
<reference evidence="13 14" key="1">
    <citation type="submission" date="2016-10" db="EMBL/GenBank/DDBJ databases">
        <authorList>
            <person name="de Groot N.N."/>
        </authorList>
    </citation>
    <scope>NUCLEOTIDE SEQUENCE [LARGE SCALE GENOMIC DNA]</scope>
    <source>
        <strain evidence="13 14">DSM 22489</strain>
    </source>
</reference>
<keyword evidence="10 11" id="KW-0066">ATP synthesis</keyword>
<keyword evidence="6 11" id="KW-0375">Hydrogen ion transport</keyword>